<dbReference type="Proteomes" id="UP001188597">
    <property type="component" value="Unassembled WGS sequence"/>
</dbReference>
<evidence type="ECO:0000313" key="2">
    <source>
        <dbReference type="EMBL" id="KAK3005798.1"/>
    </source>
</evidence>
<accession>A0AA88VDJ6</accession>
<feature type="compositionally biased region" description="Low complexity" evidence="1">
    <location>
        <begin position="104"/>
        <end position="134"/>
    </location>
</feature>
<proteinExistence type="predicted"/>
<organism evidence="2 3">
    <name type="scientific">Escallonia herrerae</name>
    <dbReference type="NCBI Taxonomy" id="1293975"/>
    <lineage>
        <taxon>Eukaryota</taxon>
        <taxon>Viridiplantae</taxon>
        <taxon>Streptophyta</taxon>
        <taxon>Embryophyta</taxon>
        <taxon>Tracheophyta</taxon>
        <taxon>Spermatophyta</taxon>
        <taxon>Magnoliopsida</taxon>
        <taxon>eudicotyledons</taxon>
        <taxon>Gunneridae</taxon>
        <taxon>Pentapetalae</taxon>
        <taxon>asterids</taxon>
        <taxon>campanulids</taxon>
        <taxon>Escalloniales</taxon>
        <taxon>Escalloniaceae</taxon>
        <taxon>Escallonia</taxon>
    </lineage>
</organism>
<sequence length="134" mass="14199">MAAATASFTLSRLLSSTPKSLSPISTASSCLPLKLHCPHPKPLRFSTTHKITATISIGDKLPESTFSYFDSACELQTTAVSSPPPRKPSFSQSRAHLPRRAPKSTSQASSRSPASSSQRGSTPSPVSRSTTRLS</sequence>
<dbReference type="EMBL" id="JAVXUP010002083">
    <property type="protein sequence ID" value="KAK3005798.1"/>
    <property type="molecule type" value="Genomic_DNA"/>
</dbReference>
<evidence type="ECO:0000256" key="1">
    <source>
        <dbReference type="SAM" id="MobiDB-lite"/>
    </source>
</evidence>
<gene>
    <name evidence="2" type="ORF">RJ639_017604</name>
</gene>
<evidence type="ECO:0000313" key="3">
    <source>
        <dbReference type="Proteomes" id="UP001188597"/>
    </source>
</evidence>
<feature type="region of interest" description="Disordered" evidence="1">
    <location>
        <begin position="78"/>
        <end position="134"/>
    </location>
</feature>
<dbReference type="AlphaFoldDB" id="A0AA88VDJ6"/>
<comment type="caution">
    <text evidence="2">The sequence shown here is derived from an EMBL/GenBank/DDBJ whole genome shotgun (WGS) entry which is preliminary data.</text>
</comment>
<keyword evidence="3" id="KW-1185">Reference proteome</keyword>
<protein>
    <submittedName>
        <fullName evidence="2">Uncharacterized protein</fullName>
    </submittedName>
</protein>
<name>A0AA88VDJ6_9ASTE</name>
<reference evidence="2" key="1">
    <citation type="submission" date="2022-12" db="EMBL/GenBank/DDBJ databases">
        <title>Draft genome assemblies for two species of Escallonia (Escalloniales).</title>
        <authorList>
            <person name="Chanderbali A."/>
            <person name="Dervinis C."/>
            <person name="Anghel I."/>
            <person name="Soltis D."/>
            <person name="Soltis P."/>
            <person name="Zapata F."/>
        </authorList>
    </citation>
    <scope>NUCLEOTIDE SEQUENCE</scope>
    <source>
        <strain evidence="2">UCBG64.0493</strain>
        <tissue evidence="2">Leaf</tissue>
    </source>
</reference>